<feature type="region of interest" description="Disordered" evidence="1">
    <location>
        <begin position="257"/>
        <end position="289"/>
    </location>
</feature>
<evidence type="ECO:0008006" key="4">
    <source>
        <dbReference type="Google" id="ProtNLM"/>
    </source>
</evidence>
<name>A0AAX4JVE6_9TREE</name>
<dbReference type="EMBL" id="CP144102">
    <property type="protein sequence ID" value="WWC89416.1"/>
    <property type="molecule type" value="Genomic_DNA"/>
</dbReference>
<evidence type="ECO:0000256" key="1">
    <source>
        <dbReference type="SAM" id="MobiDB-lite"/>
    </source>
</evidence>
<evidence type="ECO:0000313" key="3">
    <source>
        <dbReference type="Proteomes" id="UP001355207"/>
    </source>
</evidence>
<protein>
    <recommendedName>
        <fullName evidence="4">Mediator complex subunit 29</fullName>
    </recommendedName>
</protein>
<proteinExistence type="predicted"/>
<keyword evidence="3" id="KW-1185">Reference proteome</keyword>
<dbReference type="GeneID" id="91095010"/>
<sequence>MHSHNNILFRNDASQHLQEVKILSMDIALLSSRLLNPKPLSVNSSEEAINAPMTEPKQLPNKFAKLLSLLPSSTKKLTLKRKGRYTNLDSMNDKTDARQSPNTSETVRRCSDVSDRTPVDLPTKNELPSEEKLLKDLSPLISNLQRVGIYVAETRNTNQHHDSLKQEELVAQFKIVCEDFITLLEALKGYNRPSSDYDAKSSCYDDLDMRSLMLSALVKKIQFQLSQSHHPAHRLCPLSAAADKTKNPFIIHSTSLTSNKSSTSSLSLSSSSSIPRSPNNTSQQAQPKINFPVKFIDTNEHDTELLVSPSIGTMGGRRESMPVKIDFSSSSEPRETDETYFDYSSNYPSSSTSFSSQSTLINHHNQDLAYKSNNWTKAQNIIRLGSYQASLLFSNSPIAVKRSADYDQQKMPLITS</sequence>
<dbReference type="AlphaFoldDB" id="A0AAX4JVE6"/>
<dbReference type="RefSeq" id="XP_066076179.1">
    <property type="nucleotide sequence ID" value="XM_066220082.1"/>
</dbReference>
<organism evidence="2 3">
    <name type="scientific">Kwoniella dendrophila CBS 6074</name>
    <dbReference type="NCBI Taxonomy" id="1295534"/>
    <lineage>
        <taxon>Eukaryota</taxon>
        <taxon>Fungi</taxon>
        <taxon>Dikarya</taxon>
        <taxon>Basidiomycota</taxon>
        <taxon>Agaricomycotina</taxon>
        <taxon>Tremellomycetes</taxon>
        <taxon>Tremellales</taxon>
        <taxon>Cryptococcaceae</taxon>
        <taxon>Kwoniella</taxon>
    </lineage>
</organism>
<reference evidence="2 3" key="1">
    <citation type="submission" date="2024-01" db="EMBL/GenBank/DDBJ databases">
        <title>Comparative genomics of Cryptococcus and Kwoniella reveals pathogenesis evolution and contrasting modes of karyotype evolution via chromosome fusion or intercentromeric recombination.</title>
        <authorList>
            <person name="Coelho M.A."/>
            <person name="David-Palma M."/>
            <person name="Shea T."/>
            <person name="Bowers K."/>
            <person name="McGinley-Smith S."/>
            <person name="Mohammad A.W."/>
            <person name="Gnirke A."/>
            <person name="Yurkov A.M."/>
            <person name="Nowrousian M."/>
            <person name="Sun S."/>
            <person name="Cuomo C.A."/>
            <person name="Heitman J."/>
        </authorList>
    </citation>
    <scope>NUCLEOTIDE SEQUENCE [LARGE SCALE GENOMIC DNA]</scope>
    <source>
        <strain evidence="2 3">CBS 6074</strain>
    </source>
</reference>
<dbReference type="Proteomes" id="UP001355207">
    <property type="component" value="Chromosome 5"/>
</dbReference>
<feature type="compositionally biased region" description="Low complexity" evidence="1">
    <location>
        <begin position="257"/>
        <end position="282"/>
    </location>
</feature>
<gene>
    <name evidence="2" type="ORF">L201_004340</name>
</gene>
<feature type="region of interest" description="Disordered" evidence="1">
    <location>
        <begin position="80"/>
        <end position="124"/>
    </location>
</feature>
<feature type="compositionally biased region" description="Basic and acidic residues" evidence="1">
    <location>
        <begin position="106"/>
        <end position="118"/>
    </location>
</feature>
<accession>A0AAX4JVE6</accession>
<evidence type="ECO:0000313" key="2">
    <source>
        <dbReference type="EMBL" id="WWC89416.1"/>
    </source>
</evidence>